<gene>
    <name evidence="1" type="ORF">PPNSA23_17500</name>
</gene>
<comment type="caution">
    <text evidence="1">The sequence shown here is derived from an EMBL/GenBank/DDBJ whole genome shotgun (WGS) entry which is preliminary data.</text>
</comment>
<protein>
    <recommendedName>
        <fullName evidence="3">Lipoprotein</fullName>
    </recommendedName>
</protein>
<dbReference type="EMBL" id="BAAFZP010000001">
    <property type="protein sequence ID" value="GAB1581807.1"/>
    <property type="molecule type" value="Genomic_DNA"/>
</dbReference>
<keyword evidence="2" id="KW-1185">Reference proteome</keyword>
<evidence type="ECO:0000313" key="1">
    <source>
        <dbReference type="EMBL" id="GAB1581807.1"/>
    </source>
</evidence>
<dbReference type="RefSeq" id="WP_407864574.1">
    <property type="nucleotide sequence ID" value="NZ_BAAFZP010000001.1"/>
</dbReference>
<reference evidence="1 2" key="1">
    <citation type="submission" date="2024-10" db="EMBL/GenBank/DDBJ databases">
        <title>Isolation, draft genome sequencing and identification of Phyllobacterium sp. NSA23, isolated from leaf soil.</title>
        <authorList>
            <person name="Akita H."/>
        </authorList>
    </citation>
    <scope>NUCLEOTIDE SEQUENCE [LARGE SCALE GENOMIC DNA]</scope>
    <source>
        <strain evidence="1 2">NSA23</strain>
    </source>
</reference>
<evidence type="ECO:0000313" key="2">
    <source>
        <dbReference type="Proteomes" id="UP001628091"/>
    </source>
</evidence>
<sequence length="108" mass="11943">MHKFAAIGILSVFMIGCDNQPAEALPEKLEAAFQEALPLCERMFLPNAQAREFGDLEEELSETDAKIANLSKIFQSKDGEQFLQAKIRDEKDDIAKGCAEKLLGVSPE</sequence>
<evidence type="ECO:0008006" key="3">
    <source>
        <dbReference type="Google" id="ProtNLM"/>
    </source>
</evidence>
<name>A0ABQ0GYS6_9HYPH</name>
<proteinExistence type="predicted"/>
<dbReference type="Proteomes" id="UP001628091">
    <property type="component" value="Unassembled WGS sequence"/>
</dbReference>
<accession>A0ABQ0GYS6</accession>
<organism evidence="1 2">
    <name type="scientific">Phyllobacterium phragmitis</name>
    <dbReference type="NCBI Taxonomy" id="2670329"/>
    <lineage>
        <taxon>Bacteria</taxon>
        <taxon>Pseudomonadati</taxon>
        <taxon>Pseudomonadota</taxon>
        <taxon>Alphaproteobacteria</taxon>
        <taxon>Hyphomicrobiales</taxon>
        <taxon>Phyllobacteriaceae</taxon>
        <taxon>Phyllobacterium</taxon>
    </lineage>
</organism>
<dbReference type="PROSITE" id="PS51257">
    <property type="entry name" value="PROKAR_LIPOPROTEIN"/>
    <property type="match status" value="1"/>
</dbReference>